<protein>
    <submittedName>
        <fullName evidence="2">Uncharacterized protein</fullName>
    </submittedName>
</protein>
<proteinExistence type="predicted"/>
<organism evidence="2 3">
    <name type="scientific">Eiseniibacteriota bacterium</name>
    <dbReference type="NCBI Taxonomy" id="2212470"/>
    <lineage>
        <taxon>Bacteria</taxon>
        <taxon>Candidatus Eiseniibacteriota</taxon>
    </lineage>
</organism>
<accession>A0A538TF01</accession>
<dbReference type="Proteomes" id="UP000316609">
    <property type="component" value="Unassembled WGS sequence"/>
</dbReference>
<evidence type="ECO:0000256" key="1">
    <source>
        <dbReference type="SAM" id="MobiDB-lite"/>
    </source>
</evidence>
<dbReference type="AlphaFoldDB" id="A0A538TF01"/>
<gene>
    <name evidence="2" type="ORF">E6K78_12020</name>
</gene>
<evidence type="ECO:0000313" key="3">
    <source>
        <dbReference type="Proteomes" id="UP000316609"/>
    </source>
</evidence>
<dbReference type="EMBL" id="VBOY01000144">
    <property type="protein sequence ID" value="TMQ62200.1"/>
    <property type="molecule type" value="Genomic_DNA"/>
</dbReference>
<name>A0A538TF01_UNCEI</name>
<reference evidence="2 3" key="1">
    <citation type="journal article" date="2019" name="Nat. Microbiol.">
        <title>Mediterranean grassland soil C-N compound turnover is dependent on rainfall and depth, and is mediated by genomically divergent microorganisms.</title>
        <authorList>
            <person name="Diamond S."/>
            <person name="Andeer P.F."/>
            <person name="Li Z."/>
            <person name="Crits-Christoph A."/>
            <person name="Burstein D."/>
            <person name="Anantharaman K."/>
            <person name="Lane K.R."/>
            <person name="Thomas B.C."/>
            <person name="Pan C."/>
            <person name="Northen T.R."/>
            <person name="Banfield J.F."/>
        </authorList>
    </citation>
    <scope>NUCLEOTIDE SEQUENCE [LARGE SCALE GENOMIC DNA]</scope>
    <source>
        <strain evidence="2">WS_8</strain>
    </source>
</reference>
<evidence type="ECO:0000313" key="2">
    <source>
        <dbReference type="EMBL" id="TMQ62200.1"/>
    </source>
</evidence>
<feature type="region of interest" description="Disordered" evidence="1">
    <location>
        <begin position="62"/>
        <end position="82"/>
    </location>
</feature>
<sequence>MTTVALGSMRSVIASRVALPRARPLLAFAVLGALVAHTAVSLALPRKREQAQVWAPVNAQTVSGIPSGAAPTGTPARGKTNC</sequence>
<comment type="caution">
    <text evidence="2">The sequence shown here is derived from an EMBL/GenBank/DDBJ whole genome shotgun (WGS) entry which is preliminary data.</text>
</comment>